<comment type="cofactor">
    <cofactor evidence="1">
        <name>Mn(2+)</name>
        <dbReference type="ChEBI" id="CHEBI:29035"/>
    </cofactor>
</comment>
<comment type="similarity">
    <text evidence="3">Belongs to the Nudix hydrolase family. PCD1 subfamily.</text>
</comment>
<dbReference type="PANTHER" id="PTHR12992:SF11">
    <property type="entry name" value="MITOCHONDRIAL COENZYME A DIPHOSPHATASE NUDT8"/>
    <property type="match status" value="1"/>
</dbReference>
<evidence type="ECO:0000256" key="3">
    <source>
        <dbReference type="ARBA" id="ARBA00006506"/>
    </source>
</evidence>
<keyword evidence="4" id="KW-0479">Metal-binding</keyword>
<evidence type="ECO:0000313" key="11">
    <source>
        <dbReference type="EMBL" id="VFS50335.1"/>
    </source>
</evidence>
<evidence type="ECO:0000259" key="9">
    <source>
        <dbReference type="PROSITE" id="PS51462"/>
    </source>
</evidence>
<dbReference type="InterPro" id="IPR045121">
    <property type="entry name" value="CoAse"/>
</dbReference>
<dbReference type="Gene3D" id="3.90.79.10">
    <property type="entry name" value="Nucleoside Triphosphate Pyrophosphohydrolase"/>
    <property type="match status" value="1"/>
</dbReference>
<keyword evidence="12" id="KW-1185">Reference proteome</keyword>
<evidence type="ECO:0000256" key="2">
    <source>
        <dbReference type="ARBA" id="ARBA00001946"/>
    </source>
</evidence>
<dbReference type="InterPro" id="IPR015797">
    <property type="entry name" value="NUDIX_hydrolase-like_dom_sf"/>
</dbReference>
<reference evidence="12" key="1">
    <citation type="submission" date="2017-09" db="EMBL/GenBank/DDBJ databases">
        <title>FDA dAtabase for Regulatory Grade micrObial Sequences (FDA-ARGOS): Supporting development and validation of Infectious Disease Dx tests.</title>
        <authorList>
            <person name="Minogue T."/>
            <person name="Wolcott M."/>
            <person name="Wasieloski L."/>
            <person name="Aguilar W."/>
            <person name="Moore D."/>
            <person name="Tallon L."/>
            <person name="Sadzewicz L."/>
            <person name="Ott S."/>
            <person name="Zhao X."/>
            <person name="Nagaraj S."/>
            <person name="Vavikolanu K."/>
            <person name="Aluvathingal J."/>
            <person name="Nadendla S."/>
            <person name="Sichtig H."/>
        </authorList>
    </citation>
    <scope>NUCLEOTIDE SEQUENCE [LARGE SCALE GENOMIC DNA]</scope>
    <source>
        <strain evidence="12">FDAARGOS_387</strain>
    </source>
</reference>
<evidence type="ECO:0000256" key="4">
    <source>
        <dbReference type="ARBA" id="ARBA00022723"/>
    </source>
</evidence>
<proteinExistence type="inferred from homology"/>
<name>A0A2C6DPK1_9GAMM</name>
<dbReference type="STRING" id="1111728.GCA_000427805_00294"/>
<dbReference type="PANTHER" id="PTHR12992">
    <property type="entry name" value="NUDIX HYDROLASE"/>
    <property type="match status" value="1"/>
</dbReference>
<feature type="transmembrane region" description="Helical" evidence="8">
    <location>
        <begin position="160"/>
        <end position="181"/>
    </location>
</feature>
<dbReference type="GO" id="GO:0009132">
    <property type="term" value="P:nucleoside diphosphate metabolic process"/>
    <property type="evidence" value="ECO:0007669"/>
    <property type="project" value="InterPro"/>
</dbReference>
<dbReference type="NCBIfam" id="NF007980">
    <property type="entry name" value="PRK10707.1"/>
    <property type="match status" value="1"/>
</dbReference>
<reference evidence="11 13" key="3">
    <citation type="submission" date="2019-03" db="EMBL/GenBank/DDBJ databases">
        <authorList>
            <consortium name="Pathogen Informatics"/>
        </authorList>
    </citation>
    <scope>NUCLEOTIDE SEQUENCE [LARGE SCALE GENOMIC DNA]</scope>
    <source>
        <strain evidence="11 13">NCTC12282</strain>
    </source>
</reference>
<protein>
    <submittedName>
        <fullName evidence="10">CoA pyrophosphatase</fullName>
    </submittedName>
    <submittedName>
        <fullName evidence="11">Putative NUDIX hydrolase</fullName>
    </submittedName>
</protein>
<keyword evidence="7" id="KW-0464">Manganese</keyword>
<dbReference type="EMBL" id="CAADJA010000002">
    <property type="protein sequence ID" value="VFS50335.1"/>
    <property type="molecule type" value="Genomic_DNA"/>
</dbReference>
<comment type="cofactor">
    <cofactor evidence="2">
        <name>Mg(2+)</name>
        <dbReference type="ChEBI" id="CHEBI:18420"/>
    </cofactor>
</comment>
<reference evidence="10" key="2">
    <citation type="submission" date="2017-09" db="EMBL/GenBank/DDBJ databases">
        <title>FDA dAtabase for Regulatory Grade micrObial Sequences (FDA-ARGOS): Supporting development and validation of Infectious Disease Dx tests.</title>
        <authorList>
            <person name="Minogue T."/>
            <person name="Wolcott M."/>
            <person name="Wasieloski L."/>
            <person name="Aguilar W."/>
            <person name="Moore D."/>
            <person name="Tallon L.J."/>
            <person name="Sadzewicz L."/>
            <person name="Ott S."/>
            <person name="Zhao X."/>
            <person name="Nagaraj S."/>
            <person name="Vavikolanu K."/>
            <person name="Aluvathingal J."/>
            <person name="Nadendla S."/>
            <person name="Sichtig H."/>
        </authorList>
    </citation>
    <scope>NUCLEOTIDE SEQUENCE</scope>
    <source>
        <strain evidence="10">FDAARGOS_387</strain>
    </source>
</reference>
<dbReference type="InterPro" id="IPR000086">
    <property type="entry name" value="NUDIX_hydrolase_dom"/>
</dbReference>
<keyword evidence="8" id="KW-0812">Transmembrane</keyword>
<dbReference type="PROSITE" id="PS01293">
    <property type="entry name" value="NUDIX_COA"/>
    <property type="match status" value="1"/>
</dbReference>
<evidence type="ECO:0000313" key="13">
    <source>
        <dbReference type="Proteomes" id="UP000373449"/>
    </source>
</evidence>
<organism evidence="10 12">
    <name type="scientific">Budvicia aquatica</name>
    <dbReference type="NCBI Taxonomy" id="82979"/>
    <lineage>
        <taxon>Bacteria</taxon>
        <taxon>Pseudomonadati</taxon>
        <taxon>Pseudomonadota</taxon>
        <taxon>Gammaproteobacteria</taxon>
        <taxon>Enterobacterales</taxon>
        <taxon>Budviciaceae</taxon>
        <taxon>Budvicia</taxon>
    </lineage>
</organism>
<dbReference type="SUPFAM" id="SSF55811">
    <property type="entry name" value="Nudix"/>
    <property type="match status" value="1"/>
</dbReference>
<dbReference type="EMBL" id="PDDX01000001">
    <property type="protein sequence ID" value="PHI30724.1"/>
    <property type="molecule type" value="Genomic_DNA"/>
</dbReference>
<dbReference type="AlphaFoldDB" id="A0A2C6DPK1"/>
<dbReference type="Pfam" id="PF00293">
    <property type="entry name" value="NUDIX"/>
    <property type="match status" value="1"/>
</dbReference>
<evidence type="ECO:0000256" key="1">
    <source>
        <dbReference type="ARBA" id="ARBA00001936"/>
    </source>
</evidence>
<dbReference type="GO" id="GO:0010945">
    <property type="term" value="F:coenzyme A diphosphatase activity"/>
    <property type="evidence" value="ECO:0007669"/>
    <property type="project" value="InterPro"/>
</dbReference>
<keyword evidence="6" id="KW-0460">Magnesium</keyword>
<gene>
    <name evidence="10" type="ORF">CRN84_15960</name>
    <name evidence="11" type="ORF">NCTC12282_04455</name>
</gene>
<evidence type="ECO:0000256" key="6">
    <source>
        <dbReference type="ARBA" id="ARBA00022842"/>
    </source>
</evidence>
<dbReference type="Proteomes" id="UP000224974">
    <property type="component" value="Unassembled WGS sequence"/>
</dbReference>
<keyword evidence="5 11" id="KW-0378">Hydrolase</keyword>
<feature type="domain" description="Nudix hydrolase" evidence="9">
    <location>
        <begin position="26"/>
        <end position="164"/>
    </location>
</feature>
<sequence length="194" mass="21644">MSDSINQFIQRFQLQLPPCAPVLKQSRKAAVLIPIICHQEPTLLLTRRSSHLRKHPGQIAFPGGAADIVDSSLAETALREAKEEVNINPAAVSIIGQLPALDSISGFQVTPVIGLLPCELTFQANLDEVDTLFEIPLSYALNSKNYHSMEMIRHGYPRRIYFMFYAGHLIWGLTASILYRLTTQVNGMLYPDKP</sequence>
<evidence type="ECO:0000313" key="12">
    <source>
        <dbReference type="Proteomes" id="UP000224974"/>
    </source>
</evidence>
<dbReference type="CDD" id="cd03426">
    <property type="entry name" value="NUDIX_CoAse_Nudt7"/>
    <property type="match status" value="1"/>
</dbReference>
<dbReference type="GO" id="GO:0000287">
    <property type="term" value="F:magnesium ion binding"/>
    <property type="evidence" value="ECO:0007669"/>
    <property type="project" value="InterPro"/>
</dbReference>
<dbReference type="RefSeq" id="WP_029092923.1">
    <property type="nucleotide sequence ID" value="NZ_CAADJA010000002.1"/>
</dbReference>
<evidence type="ECO:0000313" key="10">
    <source>
        <dbReference type="EMBL" id="PHI30724.1"/>
    </source>
</evidence>
<dbReference type="OrthoDB" id="9802805at2"/>
<accession>A0A2C6DPK1</accession>
<evidence type="ECO:0000256" key="5">
    <source>
        <dbReference type="ARBA" id="ARBA00022801"/>
    </source>
</evidence>
<evidence type="ECO:0000256" key="8">
    <source>
        <dbReference type="SAM" id="Phobius"/>
    </source>
</evidence>
<dbReference type="Proteomes" id="UP000373449">
    <property type="component" value="Unassembled WGS sequence"/>
</dbReference>
<dbReference type="InterPro" id="IPR000059">
    <property type="entry name" value="NUDIX_hydrolase_NudL_CS"/>
</dbReference>
<keyword evidence="8" id="KW-0472">Membrane</keyword>
<dbReference type="GO" id="GO:0030145">
    <property type="term" value="F:manganese ion binding"/>
    <property type="evidence" value="ECO:0007669"/>
    <property type="project" value="InterPro"/>
</dbReference>
<evidence type="ECO:0000256" key="7">
    <source>
        <dbReference type="ARBA" id="ARBA00023211"/>
    </source>
</evidence>
<keyword evidence="8" id="KW-1133">Transmembrane helix</keyword>
<dbReference type="PROSITE" id="PS51462">
    <property type="entry name" value="NUDIX"/>
    <property type="match status" value="1"/>
</dbReference>